<dbReference type="GO" id="GO:0000731">
    <property type="term" value="P:DNA synthesis involved in DNA repair"/>
    <property type="evidence" value="ECO:0007669"/>
    <property type="project" value="TreeGrafter"/>
</dbReference>
<evidence type="ECO:0000259" key="2">
    <source>
        <dbReference type="Pfam" id="PF14491"/>
    </source>
</evidence>
<comment type="caution">
    <text evidence="3">The sequence shown here is derived from an EMBL/GenBank/DDBJ whole genome shotgun (WGS) entry which is preliminary data.</text>
</comment>
<dbReference type="InterPro" id="IPR027417">
    <property type="entry name" value="P-loop_NTPase"/>
</dbReference>
<reference evidence="3 4" key="1">
    <citation type="submission" date="2019-02" db="EMBL/GenBank/DDBJ databases">
        <authorList>
            <consortium name="Pathogen Informatics"/>
        </authorList>
    </citation>
    <scope>NUCLEOTIDE SEQUENCE [LARGE SCALE GENOMIC DNA]</scope>
    <source>
        <strain evidence="3 4">3012STDY7089603</strain>
    </source>
</reference>
<protein>
    <submittedName>
        <fullName evidence="3">Predicted ATPase</fullName>
    </submittedName>
</protein>
<dbReference type="CDD" id="cd00267">
    <property type="entry name" value="ABC_ATPase"/>
    <property type="match status" value="1"/>
</dbReference>
<dbReference type="Gene3D" id="3.40.50.300">
    <property type="entry name" value="P-loop containing nucleotide triphosphate hydrolases"/>
    <property type="match status" value="1"/>
</dbReference>
<dbReference type="InterPro" id="IPR003959">
    <property type="entry name" value="ATPase_AAA_core"/>
</dbReference>
<dbReference type="GO" id="GO:0016887">
    <property type="term" value="F:ATP hydrolysis activity"/>
    <property type="evidence" value="ECO:0007669"/>
    <property type="project" value="InterPro"/>
</dbReference>
<accession>A0A8H2M2U9</accession>
<name>A0A8H2M2U9_9FIRM</name>
<dbReference type="Pfam" id="PF13304">
    <property type="entry name" value="AAA_21"/>
    <property type="match status" value="1"/>
</dbReference>
<dbReference type="SUPFAM" id="SSF52540">
    <property type="entry name" value="P-loop containing nucleoside triphosphate hydrolases"/>
    <property type="match status" value="1"/>
</dbReference>
<proteinExistence type="predicted"/>
<dbReference type="Pfam" id="PF14491">
    <property type="entry name" value="DUF4435"/>
    <property type="match status" value="1"/>
</dbReference>
<keyword evidence="4" id="KW-1185">Reference proteome</keyword>
<dbReference type="Proteomes" id="UP000377798">
    <property type="component" value="Unassembled WGS sequence"/>
</dbReference>
<feature type="domain" description="DUF4435" evidence="2">
    <location>
        <begin position="299"/>
        <end position="501"/>
    </location>
</feature>
<evidence type="ECO:0000313" key="4">
    <source>
        <dbReference type="Proteomes" id="UP000377798"/>
    </source>
</evidence>
<dbReference type="PANTHER" id="PTHR32182">
    <property type="entry name" value="DNA REPLICATION AND REPAIR PROTEIN RECF"/>
    <property type="match status" value="1"/>
</dbReference>
<dbReference type="RefSeq" id="WP_131747942.1">
    <property type="nucleotide sequence ID" value="NZ_CAACYI010000001.1"/>
</dbReference>
<evidence type="ECO:0000259" key="1">
    <source>
        <dbReference type="Pfam" id="PF13304"/>
    </source>
</evidence>
<dbReference type="GO" id="GO:0005524">
    <property type="term" value="F:ATP binding"/>
    <property type="evidence" value="ECO:0007669"/>
    <property type="project" value="InterPro"/>
</dbReference>
<evidence type="ECO:0000313" key="3">
    <source>
        <dbReference type="EMBL" id="VFB15587.1"/>
    </source>
</evidence>
<gene>
    <name evidence="3" type="ORF">NCTC13150_00086</name>
</gene>
<sequence>MLKNLKNYKYKLPTINGESKEHATNSNSIIIIGANGSGKSKLGAWIEGQDPLDVHRIGAQRNLNFQENIPLSNYEYSKNRIFYGTDLESEIQNKDKRYRWDFGKAYTTKLLNDFDVVLAALIALYNNETSKFLDDCKMAEKNNYSKPNTPFTVLDKLMAIWNSIFPQRNLLFKDSKFFAYERNKITKKYSANQMSDGERAVLYLASQVLVVPDNKTLIIDEPELHLHNSIMNILWEQLENYRQDCLFIYITHDTNFAASHKNSEKIWIKNYDGENWNLEKIISSDLPEKLLFDILGSRKNILFVEGEENSFDTQLYSILYPNYFIIPCGSCMQVIMRTKSFKLTQNIHNYNVYGIIDRDFRTEVEINKLEKDNIYTLKVAEVENLFVIEELISFLANHLGKNFSDVFSNINNYIIKKRFGNQIHSQVRKNVVSQIKYELSMAEISEINTKESLTNAVGNINTDNIYEDTLNSYKEALLSNDYKRVLEMFNEKGLSKSIGHYLGVQNNDYLNTVISILRNKEQTEVLEIFKNYIPKLQN</sequence>
<organism evidence="3 4">
    <name type="scientific">Urinicoccus massiliensis</name>
    <dbReference type="NCBI Taxonomy" id="1723382"/>
    <lineage>
        <taxon>Bacteria</taxon>
        <taxon>Bacillati</taxon>
        <taxon>Bacillota</taxon>
        <taxon>Tissierellia</taxon>
        <taxon>Tissierellales</taxon>
        <taxon>Peptoniphilaceae</taxon>
        <taxon>Urinicoccus</taxon>
    </lineage>
</organism>
<dbReference type="AlphaFoldDB" id="A0A8H2M2U9"/>
<feature type="domain" description="ATPase AAA-type core" evidence="1">
    <location>
        <begin position="135"/>
        <end position="256"/>
    </location>
</feature>
<dbReference type="PANTHER" id="PTHR32182:SF22">
    <property type="entry name" value="ATP-DEPENDENT ENDONUCLEASE, OLD FAMILY-RELATED"/>
    <property type="match status" value="1"/>
</dbReference>
<dbReference type="EMBL" id="CAACYI010000001">
    <property type="protein sequence ID" value="VFB15587.1"/>
    <property type="molecule type" value="Genomic_DNA"/>
</dbReference>
<dbReference type="InterPro" id="IPR029492">
    <property type="entry name" value="DUF4435"/>
</dbReference>
<dbReference type="GO" id="GO:0006302">
    <property type="term" value="P:double-strand break repair"/>
    <property type="evidence" value="ECO:0007669"/>
    <property type="project" value="TreeGrafter"/>
</dbReference>